<dbReference type="AlphaFoldDB" id="A0A858R7J5"/>
<dbReference type="EMBL" id="CP051775">
    <property type="protein sequence ID" value="QJE73357.1"/>
    <property type="molecule type" value="Genomic_DNA"/>
</dbReference>
<sequence>MSPDQGTEILKRLDLILELFQRQDGRIGNLETGQQRLEAGQQRLEAGQQHLAGRVERLEVGQQQLTAKVERLEEGQQSVLRQLARIDGTLEAQAKRLDDQSRILAALIPTKIAAVGPR</sequence>
<dbReference type="Gene3D" id="6.10.250.370">
    <property type="match status" value="1"/>
</dbReference>
<gene>
    <name evidence="1" type="ORF">HHL28_09845</name>
</gene>
<reference evidence="1" key="1">
    <citation type="submission" date="2020-04" db="EMBL/GenBank/DDBJ databases">
        <title>A desert anoxygenic phototrophic bacterium fixes CO2 using RubisCO under aerobic conditions.</title>
        <authorList>
            <person name="Tang K."/>
        </authorList>
    </citation>
    <scope>NUCLEOTIDE SEQUENCE [LARGE SCALE GENOMIC DNA]</scope>
    <source>
        <strain evidence="1">MIMtkB3</strain>
    </source>
</reference>
<accession>A0A858R7J5</accession>
<proteinExistence type="predicted"/>
<protein>
    <submittedName>
        <fullName evidence="1">Uncharacterized protein</fullName>
    </submittedName>
</protein>
<dbReference type="KEGG" id="acru:HHL28_09845"/>
<keyword evidence="2" id="KW-1185">Reference proteome</keyword>
<evidence type="ECO:0000313" key="1">
    <source>
        <dbReference type="EMBL" id="QJE73357.1"/>
    </source>
</evidence>
<evidence type="ECO:0000313" key="2">
    <source>
        <dbReference type="Proteomes" id="UP000501891"/>
    </source>
</evidence>
<name>A0A858R7J5_9PROT</name>
<organism evidence="1 2">
    <name type="scientific">Aerophototrophica crusticola</name>
    <dbReference type="NCBI Taxonomy" id="1709002"/>
    <lineage>
        <taxon>Bacteria</taxon>
        <taxon>Pseudomonadati</taxon>
        <taxon>Pseudomonadota</taxon>
        <taxon>Alphaproteobacteria</taxon>
        <taxon>Rhodospirillales</taxon>
        <taxon>Rhodospirillaceae</taxon>
        <taxon>Aerophototrophica</taxon>
    </lineage>
</organism>
<dbReference type="Proteomes" id="UP000501891">
    <property type="component" value="Chromosome"/>
</dbReference>